<proteinExistence type="predicted"/>
<reference evidence="2" key="1">
    <citation type="submission" date="2018-05" db="EMBL/GenBank/DDBJ databases">
        <authorList>
            <person name="Lanie J.A."/>
            <person name="Ng W.-L."/>
            <person name="Kazmierczak K.M."/>
            <person name="Andrzejewski T.M."/>
            <person name="Davidsen T.M."/>
            <person name="Wayne K.J."/>
            <person name="Tettelin H."/>
            <person name="Glass J.I."/>
            <person name="Rusch D."/>
            <person name="Podicherti R."/>
            <person name="Tsui H.-C.T."/>
            <person name="Winkler M.E."/>
        </authorList>
    </citation>
    <scope>NUCLEOTIDE SEQUENCE</scope>
</reference>
<evidence type="ECO:0000256" key="1">
    <source>
        <dbReference type="SAM" id="MobiDB-lite"/>
    </source>
</evidence>
<gene>
    <name evidence="2" type="ORF">METZ01_LOCUS93681</name>
</gene>
<feature type="region of interest" description="Disordered" evidence="1">
    <location>
        <begin position="1"/>
        <end position="24"/>
    </location>
</feature>
<name>A0A381VME0_9ZZZZ</name>
<dbReference type="AlphaFoldDB" id="A0A381VME0"/>
<accession>A0A381VME0</accession>
<dbReference type="EMBL" id="UINC01009089">
    <property type="protein sequence ID" value="SVA40827.1"/>
    <property type="molecule type" value="Genomic_DNA"/>
</dbReference>
<protein>
    <submittedName>
        <fullName evidence="2">Uncharacterized protein</fullName>
    </submittedName>
</protein>
<organism evidence="2">
    <name type="scientific">marine metagenome</name>
    <dbReference type="NCBI Taxonomy" id="408172"/>
    <lineage>
        <taxon>unclassified sequences</taxon>
        <taxon>metagenomes</taxon>
        <taxon>ecological metagenomes</taxon>
    </lineage>
</organism>
<evidence type="ECO:0000313" key="2">
    <source>
        <dbReference type="EMBL" id="SVA40827.1"/>
    </source>
</evidence>
<sequence length="36" mass="4175">MDAHGDHPLTRPNHPQVPDGNRDQVRQLTVIRFKLD</sequence>